<feature type="compositionally biased region" description="Gly residues" evidence="1">
    <location>
        <begin position="62"/>
        <end position="78"/>
    </location>
</feature>
<sequence length="215" mass="22701">MVGGGQVSFEFEVLSSDLCVHLLNILWSSGGGEARFTSWSSRQFSKPHHLHRPPRSPKTSCRGGGGGGGGGARTGGVGDEGRGEEVTWTVPGSLYATRVGANLSRLATAAGVRGAKHSSLSLSLSLSNILQSFSSCTASGSCNYGFAITTEGLCFTIDDQREDAEHARKLCLPSLVSLRDNAERCIIEACKIMIMVSSLLSRSRIDLNGVALKRP</sequence>
<dbReference type="OrthoDB" id="270392at2759"/>
<reference evidence="2" key="1">
    <citation type="submission" date="2022-05" db="EMBL/GenBank/DDBJ databases">
        <title>The Musa troglodytarum L. genome provides insights into the mechanism of non-climacteric behaviour and enrichment of carotenoids.</title>
        <authorList>
            <person name="Wang J."/>
        </authorList>
    </citation>
    <scope>NUCLEOTIDE SEQUENCE</scope>
    <source>
        <tissue evidence="2">Leaf</tissue>
    </source>
</reference>
<feature type="region of interest" description="Disordered" evidence="1">
    <location>
        <begin position="44"/>
        <end position="83"/>
    </location>
</feature>
<proteinExistence type="predicted"/>
<dbReference type="AlphaFoldDB" id="A0A9E7KHC5"/>
<dbReference type="EMBL" id="CP097509">
    <property type="protein sequence ID" value="URE17436.1"/>
    <property type="molecule type" value="Genomic_DNA"/>
</dbReference>
<dbReference type="Proteomes" id="UP001055439">
    <property type="component" value="Chromosome 7"/>
</dbReference>
<gene>
    <name evidence="2" type="ORF">MUK42_10419</name>
</gene>
<evidence type="ECO:0000256" key="1">
    <source>
        <dbReference type="SAM" id="MobiDB-lite"/>
    </source>
</evidence>
<protein>
    <submittedName>
        <fullName evidence="2">DNA-directed RNA polymerase</fullName>
    </submittedName>
</protein>
<feature type="compositionally biased region" description="Basic residues" evidence="1">
    <location>
        <begin position="45"/>
        <end position="55"/>
    </location>
</feature>
<dbReference type="GO" id="GO:0000428">
    <property type="term" value="C:DNA-directed RNA polymerase complex"/>
    <property type="evidence" value="ECO:0007669"/>
    <property type="project" value="UniProtKB-KW"/>
</dbReference>
<name>A0A9E7KHC5_9LILI</name>
<evidence type="ECO:0000313" key="2">
    <source>
        <dbReference type="EMBL" id="URE17436.1"/>
    </source>
</evidence>
<organism evidence="2 3">
    <name type="scientific">Musa troglodytarum</name>
    <name type="common">fe'i banana</name>
    <dbReference type="NCBI Taxonomy" id="320322"/>
    <lineage>
        <taxon>Eukaryota</taxon>
        <taxon>Viridiplantae</taxon>
        <taxon>Streptophyta</taxon>
        <taxon>Embryophyta</taxon>
        <taxon>Tracheophyta</taxon>
        <taxon>Spermatophyta</taxon>
        <taxon>Magnoliopsida</taxon>
        <taxon>Liliopsida</taxon>
        <taxon>Zingiberales</taxon>
        <taxon>Musaceae</taxon>
        <taxon>Musa</taxon>
    </lineage>
</organism>
<accession>A0A9E7KHC5</accession>
<keyword evidence="2" id="KW-0804">Transcription</keyword>
<evidence type="ECO:0000313" key="3">
    <source>
        <dbReference type="Proteomes" id="UP001055439"/>
    </source>
</evidence>
<keyword evidence="3" id="KW-1185">Reference proteome</keyword>
<keyword evidence="2" id="KW-0240">DNA-directed RNA polymerase</keyword>